<dbReference type="PROSITE" id="PS00676">
    <property type="entry name" value="SIGMA54_INTERACT_2"/>
    <property type="match status" value="1"/>
</dbReference>
<sequence length="461" mass="52013">MIHIGDIQEEILLKSVLDTVSDGVTIIDPDLRVVFHNEAIRKMFGDITGKLCYEAYRGRVEPCVDCAIIKVLKDGKQRKILSDTVGPNGQVMWMECVSGPLKDKQGNIIGAVEIVRDETEQMRLSKEYATIKREMERQASFENIITQSRTMKSIFGLIEKIAPTNSTVLITGESGTGKELIARAIHANSDRKDEPFVSVNCAAIPENLLESELFGHVKGAFTGATRNHPGIIRTAHEGTLFLDEVGEISLTLQAKLLRVLQDGTCRRVGDTQTLKYDVRIIGATNRDVEEAVRDGVFREDLFFRLNVIPIYLPPLRERREDIAPIANHVLHKMCDAHSRQVTGISSKTLKKFLDYPWPGNIREMENVIEYALHLAEDNHTIEDEHLPPKMLNQSAQEWPRSDLVSIEEFTRRSIIALQSEHTEEQIAEILGISRKNLWEKRKRWGLGRPISISGASKAFES</sequence>
<dbReference type="EMBL" id="LAZR01015537">
    <property type="protein sequence ID" value="KKM08898.1"/>
    <property type="molecule type" value="Genomic_DNA"/>
</dbReference>
<dbReference type="NCBIfam" id="TIGR00229">
    <property type="entry name" value="sensory_box"/>
    <property type="match status" value="1"/>
</dbReference>
<reference evidence="6" key="1">
    <citation type="journal article" date="2015" name="Nature">
        <title>Complex archaea that bridge the gap between prokaryotes and eukaryotes.</title>
        <authorList>
            <person name="Spang A."/>
            <person name="Saw J.H."/>
            <person name="Jorgensen S.L."/>
            <person name="Zaremba-Niedzwiedzka K."/>
            <person name="Martijn J."/>
            <person name="Lind A.E."/>
            <person name="van Eijk R."/>
            <person name="Schleper C."/>
            <person name="Guy L."/>
            <person name="Ettema T.J."/>
        </authorList>
    </citation>
    <scope>NUCLEOTIDE SEQUENCE</scope>
</reference>
<dbReference type="InterPro" id="IPR058031">
    <property type="entry name" value="AAA_lid_NorR"/>
</dbReference>
<organism evidence="6">
    <name type="scientific">marine sediment metagenome</name>
    <dbReference type="NCBI Taxonomy" id="412755"/>
    <lineage>
        <taxon>unclassified sequences</taxon>
        <taxon>metagenomes</taxon>
        <taxon>ecological metagenomes</taxon>
    </lineage>
</organism>
<keyword evidence="2" id="KW-0067">ATP-binding</keyword>
<dbReference type="InterPro" id="IPR003593">
    <property type="entry name" value="AAA+_ATPase"/>
</dbReference>
<dbReference type="InterPro" id="IPR000700">
    <property type="entry name" value="PAS-assoc_C"/>
</dbReference>
<evidence type="ECO:0000256" key="2">
    <source>
        <dbReference type="ARBA" id="ARBA00022840"/>
    </source>
</evidence>
<dbReference type="InterPro" id="IPR025943">
    <property type="entry name" value="Sigma_54_int_dom_ATP-bd_2"/>
</dbReference>
<name>A0A0F9HZG8_9ZZZZ</name>
<dbReference type="GO" id="GO:0006355">
    <property type="term" value="P:regulation of DNA-templated transcription"/>
    <property type="evidence" value="ECO:0007669"/>
    <property type="project" value="InterPro"/>
</dbReference>
<dbReference type="SMART" id="SM00382">
    <property type="entry name" value="AAA"/>
    <property type="match status" value="1"/>
</dbReference>
<dbReference type="Pfam" id="PF25601">
    <property type="entry name" value="AAA_lid_14"/>
    <property type="match status" value="1"/>
</dbReference>
<dbReference type="PROSITE" id="PS50113">
    <property type="entry name" value="PAC"/>
    <property type="match status" value="1"/>
</dbReference>
<dbReference type="InterPro" id="IPR025662">
    <property type="entry name" value="Sigma_54_int_dom_ATP-bd_1"/>
</dbReference>
<dbReference type="SUPFAM" id="SSF55785">
    <property type="entry name" value="PYP-like sensor domain (PAS domain)"/>
    <property type="match status" value="1"/>
</dbReference>
<dbReference type="Pfam" id="PF00158">
    <property type="entry name" value="Sigma54_activat"/>
    <property type="match status" value="1"/>
</dbReference>
<dbReference type="CDD" id="cd00009">
    <property type="entry name" value="AAA"/>
    <property type="match status" value="1"/>
</dbReference>
<evidence type="ECO:0000256" key="1">
    <source>
        <dbReference type="ARBA" id="ARBA00022741"/>
    </source>
</evidence>
<dbReference type="InterPro" id="IPR013656">
    <property type="entry name" value="PAS_4"/>
</dbReference>
<dbReference type="PROSITE" id="PS50045">
    <property type="entry name" value="SIGMA54_INTERACT_4"/>
    <property type="match status" value="1"/>
</dbReference>
<gene>
    <name evidence="6" type="ORF">LCGC14_1723310</name>
</gene>
<dbReference type="Pfam" id="PF08448">
    <property type="entry name" value="PAS_4"/>
    <property type="match status" value="1"/>
</dbReference>
<feature type="domain" description="PAC" evidence="5">
    <location>
        <begin position="74"/>
        <end position="130"/>
    </location>
</feature>
<dbReference type="GO" id="GO:0005524">
    <property type="term" value="F:ATP binding"/>
    <property type="evidence" value="ECO:0007669"/>
    <property type="project" value="UniProtKB-KW"/>
</dbReference>
<dbReference type="FunFam" id="3.40.50.300:FF:000006">
    <property type="entry name" value="DNA-binding transcriptional regulator NtrC"/>
    <property type="match status" value="1"/>
</dbReference>
<keyword evidence="1" id="KW-0547">Nucleotide-binding</keyword>
<dbReference type="InterPro" id="IPR002078">
    <property type="entry name" value="Sigma_54_int"/>
</dbReference>
<evidence type="ECO:0000313" key="6">
    <source>
        <dbReference type="EMBL" id="KKM08898.1"/>
    </source>
</evidence>
<dbReference type="Gene3D" id="3.30.450.20">
    <property type="entry name" value="PAS domain"/>
    <property type="match status" value="1"/>
</dbReference>
<evidence type="ECO:0000259" key="3">
    <source>
        <dbReference type="PROSITE" id="PS50045"/>
    </source>
</evidence>
<dbReference type="PANTHER" id="PTHR32071">
    <property type="entry name" value="TRANSCRIPTIONAL REGULATORY PROTEIN"/>
    <property type="match status" value="1"/>
</dbReference>
<dbReference type="CDD" id="cd00130">
    <property type="entry name" value="PAS"/>
    <property type="match status" value="1"/>
</dbReference>
<evidence type="ECO:0000259" key="4">
    <source>
        <dbReference type="PROSITE" id="PS50112"/>
    </source>
</evidence>
<dbReference type="InterPro" id="IPR035965">
    <property type="entry name" value="PAS-like_dom_sf"/>
</dbReference>
<evidence type="ECO:0000259" key="5">
    <source>
        <dbReference type="PROSITE" id="PS50113"/>
    </source>
</evidence>
<dbReference type="InterPro" id="IPR000014">
    <property type="entry name" value="PAS"/>
</dbReference>
<comment type="caution">
    <text evidence="6">The sequence shown here is derived from an EMBL/GenBank/DDBJ whole genome shotgun (WGS) entry which is preliminary data.</text>
</comment>
<dbReference type="Gene3D" id="3.40.50.300">
    <property type="entry name" value="P-loop containing nucleotide triphosphate hydrolases"/>
    <property type="match status" value="1"/>
</dbReference>
<dbReference type="SUPFAM" id="SSF52540">
    <property type="entry name" value="P-loop containing nucleoside triphosphate hydrolases"/>
    <property type="match status" value="1"/>
</dbReference>
<dbReference type="Gene3D" id="1.10.8.60">
    <property type="match status" value="1"/>
</dbReference>
<accession>A0A0F9HZG8</accession>
<feature type="domain" description="PAS" evidence="4">
    <location>
        <begin position="9"/>
        <end position="45"/>
    </location>
</feature>
<proteinExistence type="predicted"/>
<dbReference type="InterPro" id="IPR027417">
    <property type="entry name" value="P-loop_NTPase"/>
</dbReference>
<evidence type="ECO:0008006" key="7">
    <source>
        <dbReference type="Google" id="ProtNLM"/>
    </source>
</evidence>
<dbReference type="AlphaFoldDB" id="A0A0F9HZG8"/>
<dbReference type="PROSITE" id="PS00675">
    <property type="entry name" value="SIGMA54_INTERACT_1"/>
    <property type="match status" value="1"/>
</dbReference>
<dbReference type="PROSITE" id="PS50112">
    <property type="entry name" value="PAS"/>
    <property type="match status" value="1"/>
</dbReference>
<feature type="domain" description="Sigma-54 factor interaction" evidence="3">
    <location>
        <begin position="144"/>
        <end position="373"/>
    </location>
</feature>
<dbReference type="PANTHER" id="PTHR32071:SF113">
    <property type="entry name" value="ALGINATE BIOSYNTHESIS TRANSCRIPTIONAL REGULATORY PROTEIN ALGB"/>
    <property type="match status" value="1"/>
</dbReference>
<protein>
    <recommendedName>
        <fullName evidence="7">Sigma-54 factor interaction domain-containing protein</fullName>
    </recommendedName>
</protein>